<sequence length="1197" mass="118023">MPAQPLNAKAAAAGNLPNYVLSDGRSMRPLPLDVQAQPGGRYKILQRSGNAVKPVTKLIAIADGADGKADLRLLLDDGTQVTIRDFYRVEDARLSAPRADGGEASIDRFTRSLAVGGDSRDIVLLSGSPADVTALAKLYAGQFEVLSPTTLSNAMIWSEEPAVSAATPGSASFLSKLSLGPIDATSGLGLLAGIGAVGAGVGLVSSSSSKSSSSTGAKPVLSVASIAKDNKVNASEAQSPVVISGTTSHVEDGQVVTVNWGGVVKTGVVTSGTWSVSVAPGEVPADGDHAIKVSVTNLEGLSTEVAGNLPVDRIGPAIALNTTVLNKAAVTNGGTLTGTSDLPDGSVLSVTVGTVSKTATVASGKWSVAFTASDIPASATSLSVTVQGADSFGNSNLIFASPIIDKTASLSISTPSVDGRINGWDRKSSVTFQGTATGIEEGQTVNVSLNGVSHTVTITKGGTVSAPVYEWSATFTASELPAADGIYTLAAVAADKAGNTATQTLSIPVAKIFAPDAANATPGLVLNGDKTGDTAGTIVGWAGDVNGDGYDDVIVSAPDADPASQSSAGRTYIVFGGTASTAIDLSALANAGGAPKGFAIDGRATGDGLGYAVAALGDINGDGRSDMIVTAPFSDMDGPDSGRAYIIFGKTAGDTLALSSLTPSQGFAIAGLSSGDKLGSSAAAIGDVNGDGYADFLLGAPGANGGNGKAYVVFGASSMTSVQLSAVAAGNGGFAIDGFSGVAGFGSHAAGIGDINGDGLADMVISGGSTANTAYVIFGRTSSSSIAVSTLTGGSGGFAITGDTGQMIGLSLSAAGDVNGDGFADFAVGTNGTGSAGRSYVIFGSSNQASINLSSLSGNRGFAIAGATANEHAGTSIAYAGDVNGDGLADLIVGAPASDVTGTNAGRAYVVFGRTGSTTVELSALAASDGFAISGAASETDTGLGVSYAGDVNGDGIDDLIVGVPRSTVDTTKAAGQAFVIFGSTNSTFVQTAFDLVGTSANDPLQDNGVAMSIAAGTGDDLLTLTGASTAYGGAGKDVFKISGAALTSLTAPLGGAANRVGLHGGSGIDTLMIMDSGVQLDLTSLGLTNNGVPSLSGRLSSIEHIDIAGPVGANNTLKLNLASVVGITEDRILANQPSLHTLFVTGDAGDALTLTDKASWTNTGTYSDPALSVTYQILQHASGAASIYYATGITLT</sequence>
<dbReference type="InterPro" id="IPR000413">
    <property type="entry name" value="Integrin_alpha"/>
</dbReference>
<evidence type="ECO:0000256" key="2">
    <source>
        <dbReference type="ARBA" id="ARBA00022737"/>
    </source>
</evidence>
<reference evidence="5" key="1">
    <citation type="journal article" date="2015" name="Proc. Natl. Acad. Sci. U.S.A.">
        <title>Bacterial clade with the ribosomal RNA operon on a small plasmid rather than the chromosome.</title>
        <authorList>
            <person name="Anda M."/>
            <person name="Ohtsubo Y."/>
            <person name="Okubo T."/>
            <person name="Sugawara M."/>
            <person name="Nagata Y."/>
            <person name="Tsuda M."/>
            <person name="Minamisawa K."/>
            <person name="Mitsui H."/>
        </authorList>
    </citation>
    <scope>NUCLEOTIDE SEQUENCE</scope>
    <source>
        <strain evidence="5">JCM 14755</strain>
    </source>
</reference>
<dbReference type="SUPFAM" id="SSF69318">
    <property type="entry name" value="Integrin alpha N-terminal domain"/>
    <property type="match status" value="2"/>
</dbReference>
<dbReference type="GO" id="GO:0016787">
    <property type="term" value="F:hydrolase activity"/>
    <property type="evidence" value="ECO:0007669"/>
    <property type="project" value="UniProtKB-KW"/>
</dbReference>
<keyword evidence="3" id="KW-0378">Hydrolase</keyword>
<name>A0A0P0Z386_9HYPH</name>
<dbReference type="PANTHER" id="PTHR23221:SF7">
    <property type="entry name" value="PHOSPHATIDYLINOSITOL-GLYCAN-SPECIFIC PHOSPHOLIPASE D"/>
    <property type="match status" value="1"/>
</dbReference>
<dbReference type="EMBL" id="LC066377">
    <property type="protein sequence ID" value="BAT28422.1"/>
    <property type="molecule type" value="Genomic_DNA"/>
</dbReference>
<dbReference type="SMART" id="SM00191">
    <property type="entry name" value="Int_alpha"/>
    <property type="match status" value="7"/>
</dbReference>
<dbReference type="InterPro" id="IPR013517">
    <property type="entry name" value="FG-GAP"/>
</dbReference>
<keyword evidence="4" id="KW-0325">Glycoprotein</keyword>
<dbReference type="Pfam" id="PF01839">
    <property type="entry name" value="FG-GAP"/>
    <property type="match status" value="6"/>
</dbReference>
<keyword evidence="1" id="KW-0732">Signal</keyword>
<dbReference type="GO" id="GO:0008305">
    <property type="term" value="C:integrin complex"/>
    <property type="evidence" value="ECO:0007669"/>
    <property type="project" value="InterPro"/>
</dbReference>
<dbReference type="RefSeq" id="WP_192842990.1">
    <property type="nucleotide sequence ID" value="NZ_BBWR01000002.1"/>
</dbReference>
<dbReference type="Gene3D" id="2.130.10.130">
    <property type="entry name" value="Integrin alpha, N-terminal"/>
    <property type="match status" value="2"/>
</dbReference>
<evidence type="ECO:0000256" key="3">
    <source>
        <dbReference type="ARBA" id="ARBA00022801"/>
    </source>
</evidence>
<dbReference type="PRINTS" id="PR01185">
    <property type="entry name" value="INTEGRINA"/>
</dbReference>
<dbReference type="PROSITE" id="PS51470">
    <property type="entry name" value="FG_GAP"/>
    <property type="match status" value="4"/>
</dbReference>
<dbReference type="InterPro" id="IPR013783">
    <property type="entry name" value="Ig-like_fold"/>
</dbReference>
<proteinExistence type="predicted"/>
<dbReference type="PANTHER" id="PTHR23221">
    <property type="entry name" value="GLYCOSYLPHOSPHATIDYLINOSITOL PHOSPHOLIPASE D"/>
    <property type="match status" value="1"/>
</dbReference>
<accession>A0A0P0Z386</accession>
<dbReference type="InterPro" id="IPR028994">
    <property type="entry name" value="Integrin_alpha_N"/>
</dbReference>
<evidence type="ECO:0000256" key="4">
    <source>
        <dbReference type="ARBA" id="ARBA00023180"/>
    </source>
</evidence>
<protein>
    <submittedName>
        <fullName evidence="5">FG-GAP repeat domain protein</fullName>
    </submittedName>
</protein>
<evidence type="ECO:0000313" key="5">
    <source>
        <dbReference type="EMBL" id="BAT28422.1"/>
    </source>
</evidence>
<keyword evidence="2" id="KW-0677">Repeat</keyword>
<dbReference type="NCBIfam" id="NF033510">
    <property type="entry name" value="Ca_tandemer"/>
    <property type="match status" value="3"/>
</dbReference>
<dbReference type="AlphaFoldDB" id="A0A0P0Z386"/>
<organism evidence="5">
    <name type="scientific">Aureimonas frigidaquae</name>
    <dbReference type="NCBI Taxonomy" id="424757"/>
    <lineage>
        <taxon>Bacteria</taxon>
        <taxon>Pseudomonadati</taxon>
        <taxon>Pseudomonadota</taxon>
        <taxon>Alphaproteobacteria</taxon>
        <taxon>Hyphomicrobiales</taxon>
        <taxon>Aurantimonadaceae</taxon>
        <taxon>Aureimonas</taxon>
    </lineage>
</organism>
<evidence type="ECO:0000256" key="1">
    <source>
        <dbReference type="ARBA" id="ARBA00022729"/>
    </source>
</evidence>
<dbReference type="GO" id="GO:0007155">
    <property type="term" value="P:cell adhesion"/>
    <property type="evidence" value="ECO:0007669"/>
    <property type="project" value="InterPro"/>
</dbReference>
<dbReference type="InterPro" id="IPR013519">
    <property type="entry name" value="Int_alpha_beta-p"/>
</dbReference>
<dbReference type="Gene3D" id="2.60.40.10">
    <property type="entry name" value="Immunoglobulins"/>
    <property type="match status" value="3"/>
</dbReference>